<dbReference type="VEuPathDB" id="GiardiaDB:GMRT_15808"/>
<keyword evidence="5" id="KW-1185">Reference proteome</keyword>
<name>A0A4Z1SWB8_GIAMU</name>
<dbReference type="OrthoDB" id="431557at2759"/>
<gene>
    <name evidence="4" type="ORF">GMRT_15808</name>
</gene>
<dbReference type="PANTHER" id="PTHR11599">
    <property type="entry name" value="PROTEASOME SUBUNIT ALPHA/BETA"/>
    <property type="match status" value="1"/>
</dbReference>
<reference evidence="4 5" key="1">
    <citation type="submission" date="2019-05" db="EMBL/GenBank/DDBJ databases">
        <title>The compact genome of Giardia muris reveals important steps in the evolution of intestinal protozoan parasites.</title>
        <authorList>
            <person name="Xu F."/>
            <person name="Jimenez-Gonzalez A."/>
            <person name="Einarsson E."/>
            <person name="Astvaldsson A."/>
            <person name="Peirasmaki D."/>
            <person name="Eckmann L."/>
            <person name="Andersson J.O."/>
            <person name="Svard S.G."/>
            <person name="Jerlstrom-Hultqvist J."/>
        </authorList>
    </citation>
    <scope>NUCLEOTIDE SEQUENCE [LARGE SCALE GENOMIC DNA]</scope>
    <source>
        <strain evidence="4 5">Roberts-Thomson</strain>
    </source>
</reference>
<proteinExistence type="inferred from homology"/>
<dbReference type="InterPro" id="IPR050115">
    <property type="entry name" value="Proteasome_alpha"/>
</dbReference>
<feature type="domain" description="Proteasome alpha-type subunits" evidence="3">
    <location>
        <begin position="6"/>
        <end position="28"/>
    </location>
</feature>
<evidence type="ECO:0000256" key="2">
    <source>
        <dbReference type="PROSITE-ProRule" id="PRU00808"/>
    </source>
</evidence>
<dbReference type="SMART" id="SM00948">
    <property type="entry name" value="Proteasome_A_N"/>
    <property type="match status" value="1"/>
</dbReference>
<dbReference type="EMBL" id="VDLU01000002">
    <property type="protein sequence ID" value="TNJ29165.1"/>
    <property type="molecule type" value="Genomic_DNA"/>
</dbReference>
<accession>A0A4Z1SWB8</accession>
<dbReference type="Proteomes" id="UP000315496">
    <property type="component" value="Chromosome 2"/>
</dbReference>
<dbReference type="InterPro" id="IPR029055">
    <property type="entry name" value="Ntn_hydrolases_N"/>
</dbReference>
<dbReference type="InterPro" id="IPR000426">
    <property type="entry name" value="Proteasome_asu_N"/>
</dbReference>
<dbReference type="Pfam" id="PF00227">
    <property type="entry name" value="Proteasome"/>
    <property type="match status" value="1"/>
</dbReference>
<protein>
    <submittedName>
        <fullName evidence="4">20S proteasome alpha subunit 2</fullName>
    </submittedName>
</protein>
<dbReference type="GO" id="GO:0006511">
    <property type="term" value="P:ubiquitin-dependent protein catabolic process"/>
    <property type="evidence" value="ECO:0007669"/>
    <property type="project" value="InterPro"/>
</dbReference>
<evidence type="ECO:0000313" key="4">
    <source>
        <dbReference type="EMBL" id="TNJ29165.1"/>
    </source>
</evidence>
<dbReference type="SUPFAM" id="SSF56235">
    <property type="entry name" value="N-terminal nucleophile aminohydrolases (Ntn hydrolases)"/>
    <property type="match status" value="1"/>
</dbReference>
<dbReference type="InterPro" id="IPR023332">
    <property type="entry name" value="Proteasome_alpha-type"/>
</dbReference>
<comment type="caution">
    <text evidence="4">The sequence shown here is derived from an EMBL/GenBank/DDBJ whole genome shotgun (WGS) entry which is preliminary data.</text>
</comment>
<sequence length="250" mass="27774">MNELAYSFSLTTFSPTGHLRQITHALAAVESGRLSVGIKCERGVILLCHKQNESPLVDYSTIRLVVNVSPHVGITYSGFSADFRNLLSLCRKANEKYFGEFQESMPVNMIARDLAAIMQEYTQQGGVRPFGCSVLLAGRSMADEHTIQDADGRKKHGYVLYQVDSSGSYYTWKATANGKGSNQAREFLERKYVEAMSVTDGIILGLSCLQEYVDGDVTSDTVEVGMVSEEDGLFHQLSKQEVEEYLKQIE</sequence>
<evidence type="ECO:0000256" key="1">
    <source>
        <dbReference type="ARBA" id="ARBA00022942"/>
    </source>
</evidence>
<keyword evidence="1 2" id="KW-0647">Proteasome</keyword>
<dbReference type="Pfam" id="PF10584">
    <property type="entry name" value="Proteasome_A_N"/>
    <property type="match status" value="1"/>
</dbReference>
<dbReference type="Gene3D" id="3.60.20.10">
    <property type="entry name" value="Glutamine Phosphoribosylpyrophosphate, subunit 1, domain 1"/>
    <property type="match status" value="1"/>
</dbReference>
<comment type="similarity">
    <text evidence="2">Belongs to the peptidase T1A family.</text>
</comment>
<evidence type="ECO:0000259" key="3">
    <source>
        <dbReference type="SMART" id="SM00948"/>
    </source>
</evidence>
<dbReference type="AlphaFoldDB" id="A0A4Z1SWB8"/>
<dbReference type="InterPro" id="IPR001353">
    <property type="entry name" value="Proteasome_sua/b"/>
</dbReference>
<organism evidence="4 5">
    <name type="scientific">Giardia muris</name>
    <dbReference type="NCBI Taxonomy" id="5742"/>
    <lineage>
        <taxon>Eukaryota</taxon>
        <taxon>Metamonada</taxon>
        <taxon>Diplomonadida</taxon>
        <taxon>Hexamitidae</taxon>
        <taxon>Giardiinae</taxon>
        <taxon>Giardia</taxon>
    </lineage>
</organism>
<evidence type="ECO:0000313" key="5">
    <source>
        <dbReference type="Proteomes" id="UP000315496"/>
    </source>
</evidence>
<dbReference type="PROSITE" id="PS51475">
    <property type="entry name" value="PROTEASOME_ALPHA_2"/>
    <property type="match status" value="1"/>
</dbReference>
<dbReference type="GO" id="GO:0019773">
    <property type="term" value="C:proteasome core complex, alpha-subunit complex"/>
    <property type="evidence" value="ECO:0007669"/>
    <property type="project" value="UniProtKB-UniRule"/>
</dbReference>